<dbReference type="STRING" id="1797259.A2989_01770"/>
<evidence type="ECO:0000256" key="1">
    <source>
        <dbReference type="SAM" id="Coils"/>
    </source>
</evidence>
<organism evidence="2 3">
    <name type="scientific">Candidatus Amesbacteria bacterium RIFCSPLOWO2_01_FULL_48_25</name>
    <dbReference type="NCBI Taxonomy" id="1797259"/>
    <lineage>
        <taxon>Bacteria</taxon>
        <taxon>Candidatus Amesiibacteriota</taxon>
    </lineage>
</organism>
<dbReference type="AlphaFoldDB" id="A0A1F4ZDV5"/>
<dbReference type="InterPro" id="IPR023378">
    <property type="entry name" value="YheA/YmcA-like_dom_sf"/>
</dbReference>
<comment type="caution">
    <text evidence="2">The sequence shown here is derived from an EMBL/GenBank/DDBJ whole genome shotgun (WGS) entry which is preliminary data.</text>
</comment>
<dbReference type="Proteomes" id="UP000177080">
    <property type="component" value="Unassembled WGS sequence"/>
</dbReference>
<accession>A0A1F4ZDV5</accession>
<gene>
    <name evidence="2" type="ORF">A2989_01770</name>
</gene>
<feature type="coiled-coil region" evidence="1">
    <location>
        <begin position="29"/>
        <end position="114"/>
    </location>
</feature>
<proteinExistence type="predicted"/>
<dbReference type="EMBL" id="MEXN01000003">
    <property type="protein sequence ID" value="OGD04106.1"/>
    <property type="molecule type" value="Genomic_DNA"/>
</dbReference>
<protein>
    <submittedName>
        <fullName evidence="2">Uncharacterized protein</fullName>
    </submittedName>
</protein>
<evidence type="ECO:0000313" key="2">
    <source>
        <dbReference type="EMBL" id="OGD04106.1"/>
    </source>
</evidence>
<reference evidence="2 3" key="1">
    <citation type="journal article" date="2016" name="Nat. Commun.">
        <title>Thousands of microbial genomes shed light on interconnected biogeochemical processes in an aquifer system.</title>
        <authorList>
            <person name="Anantharaman K."/>
            <person name="Brown C.T."/>
            <person name="Hug L.A."/>
            <person name="Sharon I."/>
            <person name="Castelle C.J."/>
            <person name="Probst A.J."/>
            <person name="Thomas B.C."/>
            <person name="Singh A."/>
            <person name="Wilkins M.J."/>
            <person name="Karaoz U."/>
            <person name="Brodie E.L."/>
            <person name="Williams K.H."/>
            <person name="Hubbard S.S."/>
            <person name="Banfield J.F."/>
        </authorList>
    </citation>
    <scope>NUCLEOTIDE SEQUENCE [LARGE SCALE GENOMIC DNA]</scope>
</reference>
<dbReference type="SUPFAM" id="SSF158622">
    <property type="entry name" value="YheA/YmcA-like"/>
    <property type="match status" value="1"/>
</dbReference>
<keyword evidence="1" id="KW-0175">Coiled coil</keyword>
<evidence type="ECO:0000313" key="3">
    <source>
        <dbReference type="Proteomes" id="UP000177080"/>
    </source>
</evidence>
<sequence>MDEDDKIVEGEIVTDSPNSDSFLDLSGTINNHLAQIDRQKESLDKLKDMLQSMYDSDPTYKAHEAAAKEAQKTKTQTKQQIQKQPPVADLIQKIADLKTSIKDLNSTLSDYLNDYAKTGQTSIETPTGQVKQIIFVAKLVSVGK</sequence>
<name>A0A1F4ZDV5_9BACT</name>